<gene>
    <name evidence="3" type="ORF">BACDOR_04634</name>
</gene>
<dbReference type="InterPro" id="IPR013131">
    <property type="entry name" value="Mannitol_DH_N"/>
</dbReference>
<dbReference type="PANTHER" id="PTHR30524">
    <property type="entry name" value="MANNITOL-1-PHOSPHATE 5-DEHYDROGENASE"/>
    <property type="match status" value="1"/>
</dbReference>
<protein>
    <recommendedName>
        <fullName evidence="2">Mannitol dehydrogenase N-terminal domain-containing protein</fullName>
    </recommendedName>
</protein>
<dbReference type="EMBL" id="ABWZ01000082">
    <property type="protein sequence ID" value="EEB22986.1"/>
    <property type="molecule type" value="Genomic_DNA"/>
</dbReference>
<dbReference type="GO" id="GO:0005829">
    <property type="term" value="C:cytosol"/>
    <property type="evidence" value="ECO:0007669"/>
    <property type="project" value="TreeGrafter"/>
</dbReference>
<feature type="domain" description="Mannitol dehydrogenase N-terminal" evidence="2">
    <location>
        <begin position="7"/>
        <end position="131"/>
    </location>
</feature>
<dbReference type="Proteomes" id="UP000004849">
    <property type="component" value="Unassembled WGS sequence"/>
</dbReference>
<evidence type="ECO:0000313" key="3">
    <source>
        <dbReference type="EMBL" id="EEB22986.1"/>
    </source>
</evidence>
<dbReference type="PANTHER" id="PTHR30524:SF0">
    <property type="entry name" value="ALTRONATE OXIDOREDUCTASE-RELATED"/>
    <property type="match status" value="1"/>
</dbReference>
<reference evidence="3 4" key="1">
    <citation type="submission" date="2008-10" db="EMBL/GenBank/DDBJ databases">
        <title>Draft genome sequence of Bacteroides dorei (DSM 17855).</title>
        <authorList>
            <person name="Sudarsanam P."/>
            <person name="Ley R."/>
            <person name="Guruge J."/>
            <person name="Turnbaugh P.J."/>
            <person name="Mahowald M."/>
            <person name="Liep D."/>
            <person name="Gordon J."/>
        </authorList>
    </citation>
    <scope>NUCLEOTIDE SEQUENCE [LARGE SCALE GENOMIC DNA]</scope>
    <source>
        <strain evidence="3 4">DSM 17855</strain>
    </source>
</reference>
<reference evidence="3 4" key="2">
    <citation type="submission" date="2008-10" db="EMBL/GenBank/DDBJ databases">
        <authorList>
            <person name="Fulton L."/>
            <person name="Clifton S."/>
            <person name="Fulton B."/>
            <person name="Xu J."/>
            <person name="Minx P."/>
            <person name="Pepin K.H."/>
            <person name="Johnson M."/>
            <person name="Thiruvilangam P."/>
            <person name="Bhonagiri V."/>
            <person name="Nash W.E."/>
            <person name="Mardis E.R."/>
            <person name="Wilson R.K."/>
        </authorList>
    </citation>
    <scope>NUCLEOTIDE SEQUENCE [LARGE SCALE GENOMIC DNA]</scope>
    <source>
        <strain evidence="3 4">DSM 17855</strain>
    </source>
</reference>
<dbReference type="AlphaFoldDB" id="B6W4Q0"/>
<proteinExistence type="predicted"/>
<name>B6W4Q0_9BACT</name>
<dbReference type="SUPFAM" id="SSF51735">
    <property type="entry name" value="NAD(P)-binding Rossmann-fold domains"/>
    <property type="match status" value="1"/>
</dbReference>
<accession>B6W4Q0</accession>
<dbReference type="Gene3D" id="3.40.50.720">
    <property type="entry name" value="NAD(P)-binding Rossmann-like Domain"/>
    <property type="match status" value="1"/>
</dbReference>
<dbReference type="Pfam" id="PF01232">
    <property type="entry name" value="Mannitol_dh"/>
    <property type="match status" value="1"/>
</dbReference>
<evidence type="ECO:0000313" key="4">
    <source>
        <dbReference type="Proteomes" id="UP000004849"/>
    </source>
</evidence>
<dbReference type="HOGENOM" id="CLU_1861166_0_0_10"/>
<sequence>MIDVISRALNPYQDFDAYLKLAEQPEMRFVISNTTEAGIVFDPKCNLDDKPASSYPGKLTQLLYHRFKTFNGDKAKGLIILPCELVFHNGQRLKEAISQYIDLWELGDEFEDWLNEACPVYSTLVDRIVPSFPKKRD</sequence>
<dbReference type="GO" id="GO:0008926">
    <property type="term" value="F:mannitol-1-phosphate 5-dehydrogenase activity"/>
    <property type="evidence" value="ECO:0007669"/>
    <property type="project" value="TreeGrafter"/>
</dbReference>
<dbReference type="InterPro" id="IPR036291">
    <property type="entry name" value="NAD(P)-bd_dom_sf"/>
</dbReference>
<evidence type="ECO:0000256" key="1">
    <source>
        <dbReference type="ARBA" id="ARBA00023002"/>
    </source>
</evidence>
<keyword evidence="1" id="KW-0560">Oxidoreductase</keyword>
<dbReference type="GO" id="GO:0019592">
    <property type="term" value="P:mannitol catabolic process"/>
    <property type="evidence" value="ECO:0007669"/>
    <property type="project" value="TreeGrafter"/>
</dbReference>
<organism evidence="3 4">
    <name type="scientific">Phocaeicola dorei DSM 17855</name>
    <dbReference type="NCBI Taxonomy" id="483217"/>
    <lineage>
        <taxon>Bacteria</taxon>
        <taxon>Pseudomonadati</taxon>
        <taxon>Bacteroidota</taxon>
        <taxon>Bacteroidia</taxon>
        <taxon>Bacteroidales</taxon>
        <taxon>Bacteroidaceae</taxon>
        <taxon>Phocaeicola</taxon>
    </lineage>
</organism>
<evidence type="ECO:0000259" key="2">
    <source>
        <dbReference type="Pfam" id="PF01232"/>
    </source>
</evidence>